<dbReference type="RefSeq" id="WP_249772505.1">
    <property type="nucleotide sequence ID" value="NZ_CP097332.1"/>
</dbReference>
<feature type="region of interest" description="Disordered" evidence="1">
    <location>
        <begin position="269"/>
        <end position="311"/>
    </location>
</feature>
<feature type="transmembrane region" description="Helical" evidence="2">
    <location>
        <begin position="195"/>
        <end position="214"/>
    </location>
</feature>
<gene>
    <name evidence="3" type="ORF">M6D93_01965</name>
</gene>
<evidence type="ECO:0000313" key="3">
    <source>
        <dbReference type="EMBL" id="UQX88778.1"/>
    </source>
</evidence>
<feature type="transmembrane region" description="Helical" evidence="2">
    <location>
        <begin position="103"/>
        <end position="121"/>
    </location>
</feature>
<feature type="transmembrane region" description="Helical" evidence="2">
    <location>
        <begin position="24"/>
        <end position="42"/>
    </location>
</feature>
<evidence type="ECO:0000256" key="2">
    <source>
        <dbReference type="SAM" id="Phobius"/>
    </source>
</evidence>
<feature type="compositionally biased region" description="Low complexity" evidence="1">
    <location>
        <begin position="269"/>
        <end position="293"/>
    </location>
</feature>
<feature type="transmembrane region" description="Helical" evidence="2">
    <location>
        <begin position="76"/>
        <end position="96"/>
    </location>
</feature>
<reference evidence="3" key="2">
    <citation type="submission" date="2022-05" db="EMBL/GenBank/DDBJ databases">
        <authorList>
            <person name="Kim J.-S."/>
            <person name="Lee K."/>
            <person name="Suh M."/>
            <person name="Eom M."/>
            <person name="Kim J.-S."/>
            <person name="Kim D.-S."/>
            <person name="Ko S.-H."/>
            <person name="Shin Y."/>
            <person name="Lee J.-S."/>
        </authorList>
    </citation>
    <scope>NUCLEOTIDE SEQUENCE</scope>
    <source>
        <strain evidence="3">N237</strain>
    </source>
</reference>
<accession>A0ABY4QZ34</accession>
<organism evidence="3 4">
    <name type="scientific">Jatrophihabitans telluris</name>
    <dbReference type="NCBI Taxonomy" id="2038343"/>
    <lineage>
        <taxon>Bacteria</taxon>
        <taxon>Bacillati</taxon>
        <taxon>Actinomycetota</taxon>
        <taxon>Actinomycetes</taxon>
        <taxon>Jatrophihabitantales</taxon>
        <taxon>Jatrophihabitantaceae</taxon>
        <taxon>Jatrophihabitans</taxon>
    </lineage>
</organism>
<feature type="transmembrane region" description="Helical" evidence="2">
    <location>
        <begin position="49"/>
        <end position="70"/>
    </location>
</feature>
<reference evidence="3" key="1">
    <citation type="journal article" date="2018" name="Int. J. Syst. Evol. Microbiol.">
        <title>Jatrophihabitans telluris sp. nov., isolated from sediment soil of lava forest wetlands and the emended description of the genus Jatrophihabitans.</title>
        <authorList>
            <person name="Lee K.C."/>
            <person name="Suh M.K."/>
            <person name="Eom M.K."/>
            <person name="Kim K.K."/>
            <person name="Kim J.S."/>
            <person name="Kim D.S."/>
            <person name="Ko S.H."/>
            <person name="Shin Y.K."/>
            <person name="Lee J.S."/>
        </authorList>
    </citation>
    <scope>NUCLEOTIDE SEQUENCE</scope>
    <source>
        <strain evidence="3">N237</strain>
    </source>
</reference>
<keyword evidence="2" id="KW-0472">Membrane</keyword>
<proteinExistence type="predicted"/>
<dbReference type="EMBL" id="CP097332">
    <property type="protein sequence ID" value="UQX88778.1"/>
    <property type="molecule type" value="Genomic_DNA"/>
</dbReference>
<keyword evidence="2" id="KW-0812">Transmembrane</keyword>
<sequence>MTDPVSDAGVLDPVPLASTSTGRLAQIPLAVVTLLAGGLLMGGSYLGTVGLLVAVAVVQAALVASWVLGAGLPGRIGAVLLGVAASAATDAAVVHWNSSGYEPVLGVLGVALPAMFVHQLARGVVRTRVVESLSDITVLLLAVCAIGGLLLLRYQANGDKTVLAVVGATTAALVVCHLGDAVLPAPRFDPQVDRGLPAVVLGVIAGGAVGALVLGDIIDFQGGRALFAGAAIGAVACLLSVGASFAWVHSTLVPAPAAIPATEANAVATPTPPAAGSASAQGPAAGAATGPVEADADSDDDDGPDDELGRLDVRAWTGVPRLRPVAAALITVALTAPAGYVLMNALVS</sequence>
<evidence type="ECO:0000313" key="4">
    <source>
        <dbReference type="Proteomes" id="UP001056336"/>
    </source>
</evidence>
<feature type="compositionally biased region" description="Acidic residues" evidence="1">
    <location>
        <begin position="294"/>
        <end position="306"/>
    </location>
</feature>
<keyword evidence="4" id="KW-1185">Reference proteome</keyword>
<name>A0ABY4QZ34_9ACTN</name>
<feature type="transmembrane region" description="Helical" evidence="2">
    <location>
        <begin position="133"/>
        <end position="154"/>
    </location>
</feature>
<evidence type="ECO:0008006" key="5">
    <source>
        <dbReference type="Google" id="ProtNLM"/>
    </source>
</evidence>
<feature type="transmembrane region" description="Helical" evidence="2">
    <location>
        <begin position="325"/>
        <end position="347"/>
    </location>
</feature>
<feature type="transmembrane region" description="Helical" evidence="2">
    <location>
        <begin position="226"/>
        <end position="248"/>
    </location>
</feature>
<feature type="transmembrane region" description="Helical" evidence="2">
    <location>
        <begin position="161"/>
        <end position="183"/>
    </location>
</feature>
<evidence type="ECO:0000256" key="1">
    <source>
        <dbReference type="SAM" id="MobiDB-lite"/>
    </source>
</evidence>
<protein>
    <recommendedName>
        <fullName evidence="5">Ammonia permease</fullName>
    </recommendedName>
</protein>
<dbReference type="Proteomes" id="UP001056336">
    <property type="component" value="Chromosome"/>
</dbReference>
<keyword evidence="2" id="KW-1133">Transmembrane helix</keyword>